<dbReference type="Proteomes" id="UP000318102">
    <property type="component" value="Unassembled WGS sequence"/>
</dbReference>
<dbReference type="PANTHER" id="PTHR30146">
    <property type="entry name" value="LACI-RELATED TRANSCRIPTIONAL REPRESSOR"/>
    <property type="match status" value="1"/>
</dbReference>
<dbReference type="Gene3D" id="1.10.260.40">
    <property type="entry name" value="lambda repressor-like DNA-binding domains"/>
    <property type="match status" value="1"/>
</dbReference>
<evidence type="ECO:0000259" key="4">
    <source>
        <dbReference type="PROSITE" id="PS50932"/>
    </source>
</evidence>
<sequence>MAITIVDVALKAGVSPSTVSRVISNDSRISQKTSKKVRKIMEELGYHPNMMAKSLVTKTTHNLGIILPRPAEELFRNQFFSEIIRGIVTKAASSGYDVLMTTGINADEEEAAVRRLVQGRVVDGIIMLSSRQDEHIISFLKDRNFPFVLVGRSEHHADIISVDNDNVAAAYDVTKKLLEQGHERIAFMSGPANLTVSKDRFSGYHKALLEAGFPLRNEYICEAGFTAESASQAAMDLMNLKNRPTAIITIDDVIAFGVIRTLWNNGMLVPEQCSVVGFNNTIMSEMCLPPIASVDIGIYQMGISAAHTLISTIKGEGYGQARIIVPHQLIWRESVSVPDASNVKTTG</sequence>
<evidence type="ECO:0000256" key="3">
    <source>
        <dbReference type="ARBA" id="ARBA00023163"/>
    </source>
</evidence>
<dbReference type="InterPro" id="IPR000843">
    <property type="entry name" value="HTH_LacI"/>
</dbReference>
<dbReference type="InterPro" id="IPR001387">
    <property type="entry name" value="Cro/C1-type_HTH"/>
</dbReference>
<evidence type="ECO:0000313" key="7">
    <source>
        <dbReference type="Proteomes" id="UP000318102"/>
    </source>
</evidence>
<dbReference type="GO" id="GO:0000976">
    <property type="term" value="F:transcription cis-regulatory region binding"/>
    <property type="evidence" value="ECO:0007669"/>
    <property type="project" value="TreeGrafter"/>
</dbReference>
<dbReference type="PROSITE" id="PS50932">
    <property type="entry name" value="HTH_LACI_2"/>
    <property type="match status" value="1"/>
</dbReference>
<dbReference type="SMART" id="SM00354">
    <property type="entry name" value="HTH_LACI"/>
    <property type="match status" value="1"/>
</dbReference>
<proteinExistence type="predicted"/>
<keyword evidence="7" id="KW-1185">Reference proteome</keyword>
<evidence type="ECO:0000313" key="6">
    <source>
        <dbReference type="EMBL" id="TVX89394.1"/>
    </source>
</evidence>
<dbReference type="InterPro" id="IPR028082">
    <property type="entry name" value="Peripla_BP_I"/>
</dbReference>
<dbReference type="Pfam" id="PF00356">
    <property type="entry name" value="LacI"/>
    <property type="match status" value="1"/>
</dbReference>
<dbReference type="OrthoDB" id="9788209at2"/>
<dbReference type="AlphaFoldDB" id="A0A559IP20"/>
<evidence type="ECO:0000256" key="2">
    <source>
        <dbReference type="ARBA" id="ARBA00023125"/>
    </source>
</evidence>
<dbReference type="CDD" id="cd01392">
    <property type="entry name" value="HTH_LacI"/>
    <property type="match status" value="1"/>
</dbReference>
<dbReference type="PROSITE" id="PS00356">
    <property type="entry name" value="HTH_LACI_1"/>
    <property type="match status" value="1"/>
</dbReference>
<evidence type="ECO:0000259" key="5">
    <source>
        <dbReference type="PROSITE" id="PS50943"/>
    </source>
</evidence>
<dbReference type="RefSeq" id="WP_144991895.1">
    <property type="nucleotide sequence ID" value="NZ_VNJK01000002.1"/>
</dbReference>
<feature type="domain" description="HTH lacI-type" evidence="4">
    <location>
        <begin position="3"/>
        <end position="57"/>
    </location>
</feature>
<organism evidence="6 7">
    <name type="scientific">Paenibacillus agilis</name>
    <dbReference type="NCBI Taxonomy" id="3020863"/>
    <lineage>
        <taxon>Bacteria</taxon>
        <taxon>Bacillati</taxon>
        <taxon>Bacillota</taxon>
        <taxon>Bacilli</taxon>
        <taxon>Bacillales</taxon>
        <taxon>Paenibacillaceae</taxon>
        <taxon>Paenibacillus</taxon>
    </lineage>
</organism>
<dbReference type="SUPFAM" id="SSF53822">
    <property type="entry name" value="Periplasmic binding protein-like I"/>
    <property type="match status" value="1"/>
</dbReference>
<reference evidence="6 7" key="1">
    <citation type="submission" date="2019-07" db="EMBL/GenBank/DDBJ databases">
        <authorList>
            <person name="Kim J."/>
        </authorList>
    </citation>
    <scope>NUCLEOTIDE SEQUENCE [LARGE SCALE GENOMIC DNA]</scope>
    <source>
        <strain evidence="6 7">N4</strain>
    </source>
</reference>
<gene>
    <name evidence="6" type="ORF">FPZ44_16540</name>
</gene>
<accession>A0A559IP20</accession>
<keyword evidence="3" id="KW-0804">Transcription</keyword>
<dbReference type="Gene3D" id="3.40.50.2300">
    <property type="match status" value="2"/>
</dbReference>
<feature type="domain" description="HTH cro/C1-type" evidence="5">
    <location>
        <begin position="3"/>
        <end position="47"/>
    </location>
</feature>
<name>A0A559IP20_9BACL</name>
<keyword evidence="1" id="KW-0805">Transcription regulation</keyword>
<dbReference type="PROSITE" id="PS50943">
    <property type="entry name" value="HTH_CROC1"/>
    <property type="match status" value="1"/>
</dbReference>
<dbReference type="InterPro" id="IPR010982">
    <property type="entry name" value="Lambda_DNA-bd_dom_sf"/>
</dbReference>
<dbReference type="PANTHER" id="PTHR30146:SF109">
    <property type="entry name" value="HTH-TYPE TRANSCRIPTIONAL REGULATOR GALS"/>
    <property type="match status" value="1"/>
</dbReference>
<dbReference type="SUPFAM" id="SSF47413">
    <property type="entry name" value="lambda repressor-like DNA-binding domains"/>
    <property type="match status" value="1"/>
</dbReference>
<comment type="caution">
    <text evidence="6">The sequence shown here is derived from an EMBL/GenBank/DDBJ whole genome shotgun (WGS) entry which is preliminary data.</text>
</comment>
<dbReference type="GO" id="GO:0003700">
    <property type="term" value="F:DNA-binding transcription factor activity"/>
    <property type="evidence" value="ECO:0007669"/>
    <property type="project" value="TreeGrafter"/>
</dbReference>
<dbReference type="Pfam" id="PF00532">
    <property type="entry name" value="Peripla_BP_1"/>
    <property type="match status" value="1"/>
</dbReference>
<dbReference type="InterPro" id="IPR001761">
    <property type="entry name" value="Peripla_BP/Lac1_sug-bd_dom"/>
</dbReference>
<protein>
    <submittedName>
        <fullName evidence="6">LacI family transcriptional regulator</fullName>
    </submittedName>
</protein>
<evidence type="ECO:0000256" key="1">
    <source>
        <dbReference type="ARBA" id="ARBA00023015"/>
    </source>
</evidence>
<dbReference type="CDD" id="cd06294">
    <property type="entry name" value="PBP1_MalR-like"/>
    <property type="match status" value="1"/>
</dbReference>
<keyword evidence="2" id="KW-0238">DNA-binding</keyword>
<dbReference type="EMBL" id="VNJK01000002">
    <property type="protein sequence ID" value="TVX89394.1"/>
    <property type="molecule type" value="Genomic_DNA"/>
</dbReference>